<reference evidence="2 3" key="1">
    <citation type="submission" date="2019-04" db="EMBL/GenBank/DDBJ databases">
        <title>Reference strain of H23.</title>
        <authorList>
            <person name="Luo X."/>
        </authorList>
    </citation>
    <scope>NUCLEOTIDE SEQUENCE [LARGE SCALE GENOMIC DNA]</scope>
    <source>
        <strain evidence="2 3">H23</strain>
    </source>
</reference>
<evidence type="ECO:0000313" key="3">
    <source>
        <dbReference type="Proteomes" id="UP000308707"/>
    </source>
</evidence>
<name>A0A4U5JVG3_9GAMM</name>
<evidence type="ECO:0000256" key="1">
    <source>
        <dbReference type="SAM" id="SignalP"/>
    </source>
</evidence>
<dbReference type="RefSeq" id="WP_137266135.1">
    <property type="nucleotide sequence ID" value="NZ_SZUA01000001.1"/>
</dbReference>
<evidence type="ECO:0000313" key="2">
    <source>
        <dbReference type="EMBL" id="TKR33930.1"/>
    </source>
</evidence>
<dbReference type="Pfam" id="PF19806">
    <property type="entry name" value="DUF6289"/>
    <property type="match status" value="1"/>
</dbReference>
<accession>A0A4U5JVG3</accession>
<feature type="chain" id="PRO_5020856272" description="DUF2147 domain-containing protein" evidence="1">
    <location>
        <begin position="23"/>
        <end position="75"/>
    </location>
</feature>
<dbReference type="OrthoDB" id="6027379at2"/>
<sequence length="75" mass="8000">MRRKTAITLGLLAAIAAGVAIARPPGPDEIGEFYFYFDQDGNIVGSASLDCEGNLYESGIRTNFYSSGHAICNPD</sequence>
<protein>
    <recommendedName>
        <fullName evidence="4">DUF2147 domain-containing protein</fullName>
    </recommendedName>
</protein>
<evidence type="ECO:0008006" key="4">
    <source>
        <dbReference type="Google" id="ProtNLM"/>
    </source>
</evidence>
<dbReference type="InterPro" id="IPR046256">
    <property type="entry name" value="DUF6289"/>
</dbReference>
<keyword evidence="3" id="KW-1185">Reference proteome</keyword>
<keyword evidence="1" id="KW-0732">Signal</keyword>
<organism evidence="2 3">
    <name type="scientific">Luteimonas gilva</name>
    <dbReference type="NCBI Taxonomy" id="2572684"/>
    <lineage>
        <taxon>Bacteria</taxon>
        <taxon>Pseudomonadati</taxon>
        <taxon>Pseudomonadota</taxon>
        <taxon>Gammaproteobacteria</taxon>
        <taxon>Lysobacterales</taxon>
        <taxon>Lysobacteraceae</taxon>
        <taxon>Luteimonas</taxon>
    </lineage>
</organism>
<proteinExistence type="predicted"/>
<dbReference type="AlphaFoldDB" id="A0A4U5JVG3"/>
<gene>
    <name evidence="2" type="ORF">FCE95_06570</name>
</gene>
<comment type="caution">
    <text evidence="2">The sequence shown here is derived from an EMBL/GenBank/DDBJ whole genome shotgun (WGS) entry which is preliminary data.</text>
</comment>
<dbReference type="Proteomes" id="UP000308707">
    <property type="component" value="Unassembled WGS sequence"/>
</dbReference>
<feature type="signal peptide" evidence="1">
    <location>
        <begin position="1"/>
        <end position="22"/>
    </location>
</feature>
<dbReference type="EMBL" id="SZUA01000001">
    <property type="protein sequence ID" value="TKR33930.1"/>
    <property type="molecule type" value="Genomic_DNA"/>
</dbReference>